<accession>A0ABV2IVT5</accession>
<dbReference type="EMBL" id="JBEPMB010000001">
    <property type="protein sequence ID" value="MET3611900.1"/>
    <property type="molecule type" value="Genomic_DNA"/>
</dbReference>
<dbReference type="NCBIfam" id="TIGR02117">
    <property type="entry name" value="chp_urease_rgn"/>
    <property type="match status" value="1"/>
</dbReference>
<organism evidence="1 2">
    <name type="scientific">Rhizobium aquaticum</name>
    <dbReference type="NCBI Taxonomy" id="1549636"/>
    <lineage>
        <taxon>Bacteria</taxon>
        <taxon>Pseudomonadati</taxon>
        <taxon>Pseudomonadota</taxon>
        <taxon>Alphaproteobacteria</taxon>
        <taxon>Hyphomicrobiales</taxon>
        <taxon>Rhizobiaceae</taxon>
        <taxon>Rhizobium/Agrobacterium group</taxon>
        <taxon>Rhizobium</taxon>
    </lineage>
</organism>
<dbReference type="InterPro" id="IPR011727">
    <property type="entry name" value="CHP02117"/>
</dbReference>
<dbReference type="Pfam" id="PF09601">
    <property type="entry name" value="DUF2459"/>
    <property type="match status" value="1"/>
</dbReference>
<keyword evidence="2" id="KW-1185">Reference proteome</keyword>
<gene>
    <name evidence="1" type="ORF">ABID16_000205</name>
</gene>
<sequence>MRYLKWLAVGLLAIVFLAVAGMLIPRPLFPPATASDQGQAVRTILVLSNPIHTDLAFPLDEETLGYFPFLEAEGLPVRHPMARWIIFGWGGRAFYLETPTWAELKPMPVVKSLTLDQSVMHVEVVGELNLQNPAIYSITIPKGDFDRMARAVAGSFRISDGTVQAIPDKSYGRSDRFFEANGFFNALLGCNTWTASMLRQAGLRTGLWNPLPVSLIRSLSMFNG</sequence>
<comment type="caution">
    <text evidence="1">The sequence shown here is derived from an EMBL/GenBank/DDBJ whole genome shotgun (WGS) entry which is preliminary data.</text>
</comment>
<dbReference type="RefSeq" id="WP_354554375.1">
    <property type="nucleotide sequence ID" value="NZ_JBEPMB010000001.1"/>
</dbReference>
<dbReference type="Proteomes" id="UP001549047">
    <property type="component" value="Unassembled WGS sequence"/>
</dbReference>
<evidence type="ECO:0000313" key="2">
    <source>
        <dbReference type="Proteomes" id="UP001549047"/>
    </source>
</evidence>
<name>A0ABV2IVT5_9HYPH</name>
<protein>
    <submittedName>
        <fullName evidence="1">Uncharacterized protein (TIGR02117 family)</fullName>
    </submittedName>
</protein>
<proteinExistence type="predicted"/>
<reference evidence="1 2" key="1">
    <citation type="submission" date="2024-06" db="EMBL/GenBank/DDBJ databases">
        <title>Genomic Encyclopedia of Type Strains, Phase IV (KMG-IV): sequencing the most valuable type-strain genomes for metagenomic binning, comparative biology and taxonomic classification.</title>
        <authorList>
            <person name="Goeker M."/>
        </authorList>
    </citation>
    <scope>NUCLEOTIDE SEQUENCE [LARGE SCALE GENOMIC DNA]</scope>
    <source>
        <strain evidence="1 2">DSM 29780</strain>
    </source>
</reference>
<evidence type="ECO:0000313" key="1">
    <source>
        <dbReference type="EMBL" id="MET3611900.1"/>
    </source>
</evidence>